<geneLocation type="plasmid" evidence="1 2">
    <name>unnamed1</name>
</geneLocation>
<name>A0A193GLC6_9BORD</name>
<evidence type="ECO:0000313" key="2">
    <source>
        <dbReference type="Proteomes" id="UP000091926"/>
    </source>
</evidence>
<protein>
    <recommendedName>
        <fullName evidence="3">Conjugal transfer protein TrbN</fullName>
    </recommendedName>
</protein>
<evidence type="ECO:0008006" key="3">
    <source>
        <dbReference type="Google" id="ProtNLM"/>
    </source>
</evidence>
<organism evidence="1 2">
    <name type="scientific">Bordetella flabilis</name>
    <dbReference type="NCBI Taxonomy" id="463014"/>
    <lineage>
        <taxon>Bacteria</taxon>
        <taxon>Pseudomonadati</taxon>
        <taxon>Pseudomonadota</taxon>
        <taxon>Betaproteobacteria</taxon>
        <taxon>Burkholderiales</taxon>
        <taxon>Alcaligenaceae</taxon>
        <taxon>Bordetella</taxon>
    </lineage>
</organism>
<dbReference type="Proteomes" id="UP000091926">
    <property type="component" value="Plasmid unnamed1"/>
</dbReference>
<dbReference type="AlphaFoldDB" id="A0A193GLC6"/>
<proteinExistence type="predicted"/>
<dbReference type="SUPFAM" id="SSF53955">
    <property type="entry name" value="Lysozyme-like"/>
    <property type="match status" value="1"/>
</dbReference>
<dbReference type="KEGG" id="bfz:BAU07_26140"/>
<dbReference type="EMBL" id="CP016173">
    <property type="protein sequence ID" value="ANN80897.1"/>
    <property type="molecule type" value="Genomic_DNA"/>
</dbReference>
<reference evidence="1 2" key="1">
    <citation type="submission" date="2016-06" db="EMBL/GenBank/DDBJ databases">
        <title>Complete genome sequences of Bordetella bronchialis and Bordetella flabilis.</title>
        <authorList>
            <person name="LiPuma J.J."/>
            <person name="Spilker T."/>
        </authorList>
    </citation>
    <scope>NUCLEOTIDE SEQUENCE [LARGE SCALE GENOMIC DNA]</scope>
    <source>
        <strain evidence="1 2">AU10664</strain>
        <plasmid evidence="1 2">unnamed1</plasmid>
    </source>
</reference>
<keyword evidence="1" id="KW-0614">Plasmid</keyword>
<dbReference type="OrthoDB" id="9808681at2"/>
<keyword evidence="2" id="KW-1185">Reference proteome</keyword>
<dbReference type="InterPro" id="IPR023346">
    <property type="entry name" value="Lysozyme-like_dom_sf"/>
</dbReference>
<accession>A0A193GLC6</accession>
<dbReference type="CDD" id="cd13400">
    <property type="entry name" value="LT_IagB-like"/>
    <property type="match status" value="1"/>
</dbReference>
<gene>
    <name evidence="1" type="ORF">BAU07_26140</name>
</gene>
<sequence length="168" mass="18826">MQNTKNRSYAQISDYGYRPATIECVIAAAQRQNVPANVLLGIASIEMGANGDRIGNSNKSLDLGHFGINTVHFRPGGLLANAGIRPEDVASRGCYNAEVAAWLLARCLREQRGADFWVWAANYHSATPKFNAAYRQKLIRFSAQWGRWLQYRYPQVSIYQPHPLGDQQ</sequence>
<evidence type="ECO:0000313" key="1">
    <source>
        <dbReference type="EMBL" id="ANN80897.1"/>
    </source>
</evidence>